<keyword evidence="3" id="KW-0479">Metal-binding</keyword>
<evidence type="ECO:0000313" key="8">
    <source>
        <dbReference type="EMBL" id="PCC40665.1"/>
    </source>
</evidence>
<feature type="region of interest" description="Disordered" evidence="6">
    <location>
        <begin position="1"/>
        <end position="22"/>
    </location>
</feature>
<dbReference type="Gene3D" id="3.30.70.360">
    <property type="match status" value="1"/>
</dbReference>
<evidence type="ECO:0000256" key="3">
    <source>
        <dbReference type="ARBA" id="ARBA00022723"/>
    </source>
</evidence>
<dbReference type="InterPro" id="IPR036264">
    <property type="entry name" value="Bact_exopeptidase_dim_dom"/>
</dbReference>
<dbReference type="PANTHER" id="PTHR43808">
    <property type="entry name" value="ACETYLORNITHINE DEACETYLASE"/>
    <property type="match status" value="1"/>
</dbReference>
<keyword evidence="5" id="KW-0862">Zinc</keyword>
<dbReference type="AlphaFoldDB" id="A0A2A3YNJ9"/>
<organism evidence="8 9">
    <name type="scientific">Brachybacterium alimentarium</name>
    <dbReference type="NCBI Taxonomy" id="47845"/>
    <lineage>
        <taxon>Bacteria</taxon>
        <taxon>Bacillati</taxon>
        <taxon>Actinomycetota</taxon>
        <taxon>Actinomycetes</taxon>
        <taxon>Micrococcales</taxon>
        <taxon>Dermabacteraceae</taxon>
        <taxon>Brachybacterium</taxon>
    </lineage>
</organism>
<dbReference type="InterPro" id="IPR002933">
    <property type="entry name" value="Peptidase_M20"/>
</dbReference>
<evidence type="ECO:0000256" key="2">
    <source>
        <dbReference type="ARBA" id="ARBA00006247"/>
    </source>
</evidence>
<evidence type="ECO:0000256" key="6">
    <source>
        <dbReference type="SAM" id="MobiDB-lite"/>
    </source>
</evidence>
<gene>
    <name evidence="8" type="ORF">CIK66_02535</name>
</gene>
<dbReference type="EMBL" id="NRGR01000005">
    <property type="protein sequence ID" value="PCC40665.1"/>
    <property type="molecule type" value="Genomic_DNA"/>
</dbReference>
<dbReference type="SUPFAM" id="SSF53187">
    <property type="entry name" value="Zn-dependent exopeptidases"/>
    <property type="match status" value="1"/>
</dbReference>
<evidence type="ECO:0000256" key="1">
    <source>
        <dbReference type="ARBA" id="ARBA00001947"/>
    </source>
</evidence>
<dbReference type="GO" id="GO:0046872">
    <property type="term" value="F:metal ion binding"/>
    <property type="evidence" value="ECO:0007669"/>
    <property type="project" value="UniProtKB-KW"/>
</dbReference>
<keyword evidence="4" id="KW-0378">Hydrolase</keyword>
<name>A0A2A3YNJ9_9MICO</name>
<keyword evidence="9" id="KW-1185">Reference proteome</keyword>
<dbReference type="PANTHER" id="PTHR43808:SF8">
    <property type="entry name" value="PEPTIDASE M20 DIMERISATION DOMAIN-CONTAINING PROTEIN"/>
    <property type="match status" value="1"/>
</dbReference>
<proteinExistence type="inferred from homology"/>
<dbReference type="Pfam" id="PF01546">
    <property type="entry name" value="Peptidase_M20"/>
    <property type="match status" value="1"/>
</dbReference>
<dbReference type="GO" id="GO:0016787">
    <property type="term" value="F:hydrolase activity"/>
    <property type="evidence" value="ECO:0007669"/>
    <property type="project" value="UniProtKB-KW"/>
</dbReference>
<evidence type="ECO:0000256" key="4">
    <source>
        <dbReference type="ARBA" id="ARBA00022801"/>
    </source>
</evidence>
<dbReference type="InterPro" id="IPR050072">
    <property type="entry name" value="Peptidase_M20A"/>
</dbReference>
<dbReference type="InterPro" id="IPR011650">
    <property type="entry name" value="Peptidase_M20_dimer"/>
</dbReference>
<dbReference type="OrthoDB" id="7055905at2"/>
<reference evidence="8 9" key="1">
    <citation type="journal article" date="2017" name="Elife">
        <title>Extensive horizontal gene transfer in cheese-associated bacteria.</title>
        <authorList>
            <person name="Bonham K.S."/>
            <person name="Wolfe B.E."/>
            <person name="Dutton R.J."/>
        </authorList>
    </citation>
    <scope>NUCLEOTIDE SEQUENCE [LARGE SCALE GENOMIC DNA]</scope>
    <source>
        <strain evidence="8 9">341_9</strain>
    </source>
</reference>
<comment type="caution">
    <text evidence="8">The sequence shown here is derived from an EMBL/GenBank/DDBJ whole genome shotgun (WGS) entry which is preliminary data.</text>
</comment>
<accession>A0A2A3YNJ9</accession>
<evidence type="ECO:0000259" key="7">
    <source>
        <dbReference type="Pfam" id="PF07687"/>
    </source>
</evidence>
<sequence>MRSSSASPPTHRSWTRSGTYTMTQDSTNIPIMSVILRTSACAASSRPESMIDPIDLAATLVRMPSPSADAGGMRAVQQHVAGVLRDHVPEARICTGGEDRPWTLISVGPDARVPLFACHTDTVPVGDEKNWARDPHGGEIDASHLHGRGAVDMKGGLAAVTAALIRAAGEGAGGHLLLTADEEIGSLGAQRTGETIADLELTGIIVPEATSLGVRCAHRGAYWLRLIARGRAAHGSAPERGVNAVLRLAAALGPALKTAPLRHDEVLGTETASIGTFHGGDATNIVPASATATLDQRTVTEPAPLLEHWRRIDGIDEVETILDLAALRTDPHAPFVRSLPAPVDRAPVSYFTDGSVLQGFRPDVPIVVWGPGDPTQMHAVDERLEIIQLTEATDLFEQVLLSRP</sequence>
<protein>
    <recommendedName>
        <fullName evidence="7">Peptidase M20 dimerisation domain-containing protein</fullName>
    </recommendedName>
</protein>
<comment type="cofactor">
    <cofactor evidence="1">
        <name>Zn(2+)</name>
        <dbReference type="ChEBI" id="CHEBI:29105"/>
    </cofactor>
</comment>
<dbReference type="Pfam" id="PF07687">
    <property type="entry name" value="M20_dimer"/>
    <property type="match status" value="1"/>
</dbReference>
<evidence type="ECO:0000256" key="5">
    <source>
        <dbReference type="ARBA" id="ARBA00022833"/>
    </source>
</evidence>
<evidence type="ECO:0000313" key="9">
    <source>
        <dbReference type="Proteomes" id="UP000218598"/>
    </source>
</evidence>
<comment type="similarity">
    <text evidence="2">Belongs to the peptidase M20A family.</text>
</comment>
<dbReference type="Proteomes" id="UP000218598">
    <property type="component" value="Unassembled WGS sequence"/>
</dbReference>
<dbReference type="SUPFAM" id="SSF55031">
    <property type="entry name" value="Bacterial exopeptidase dimerisation domain"/>
    <property type="match status" value="1"/>
</dbReference>
<dbReference type="Gene3D" id="3.40.630.10">
    <property type="entry name" value="Zn peptidases"/>
    <property type="match status" value="1"/>
</dbReference>
<feature type="domain" description="Peptidase M20 dimerisation" evidence="7">
    <location>
        <begin position="217"/>
        <end position="300"/>
    </location>
</feature>